<keyword evidence="2" id="KW-1185">Reference proteome</keyword>
<accession>A0A060S8Q4</accession>
<organism evidence="1 2">
    <name type="scientific">Pycnoporus cinnabarinus</name>
    <name type="common">Cinnabar-red polypore</name>
    <name type="synonym">Trametes cinnabarina</name>
    <dbReference type="NCBI Taxonomy" id="5643"/>
    <lineage>
        <taxon>Eukaryota</taxon>
        <taxon>Fungi</taxon>
        <taxon>Dikarya</taxon>
        <taxon>Basidiomycota</taxon>
        <taxon>Agaricomycotina</taxon>
        <taxon>Agaricomycetes</taxon>
        <taxon>Polyporales</taxon>
        <taxon>Polyporaceae</taxon>
        <taxon>Trametes</taxon>
    </lineage>
</organism>
<name>A0A060S8Q4_PYCCI</name>
<dbReference type="HOGENOM" id="CLU_1305403_0_0_1"/>
<evidence type="ECO:0000313" key="1">
    <source>
        <dbReference type="EMBL" id="CDO70847.1"/>
    </source>
</evidence>
<gene>
    <name evidence="1" type="ORF">BN946_scf184801.g40</name>
</gene>
<dbReference type="Gene3D" id="3.40.50.1820">
    <property type="entry name" value="alpha/beta hydrolase"/>
    <property type="match status" value="1"/>
</dbReference>
<evidence type="ECO:0008006" key="3">
    <source>
        <dbReference type="Google" id="ProtNLM"/>
    </source>
</evidence>
<reference evidence="1" key="1">
    <citation type="submission" date="2014-01" db="EMBL/GenBank/DDBJ databases">
        <title>The genome of the white-rot fungus Pycnoporus cinnabarinus: a basidiomycete model with a versatile arsenal for lignocellulosic biomass breakdown.</title>
        <authorList>
            <person name="Levasseur A."/>
            <person name="Lomascolo A."/>
            <person name="Ruiz-Duenas F.J."/>
            <person name="Uzan E."/>
            <person name="Piumi F."/>
            <person name="Kues U."/>
            <person name="Ram A.F.J."/>
            <person name="Murat C."/>
            <person name="Haon M."/>
            <person name="Benoit I."/>
            <person name="Arfi Y."/>
            <person name="Chevret D."/>
            <person name="Drula E."/>
            <person name="Kwon M.J."/>
            <person name="Gouret P."/>
            <person name="Lesage-Meessen L."/>
            <person name="Lombard V."/>
            <person name="Mariette J."/>
            <person name="Noirot C."/>
            <person name="Park J."/>
            <person name="Patyshakuliyeva A."/>
            <person name="Wieneger R.A.B."/>
            <person name="Wosten H.A.B."/>
            <person name="Martin F."/>
            <person name="Coutinho P.M."/>
            <person name="de Vries R."/>
            <person name="Martinez A.T."/>
            <person name="Klopp C."/>
            <person name="Pontarotti P."/>
            <person name="Henrissat B."/>
            <person name="Record E."/>
        </authorList>
    </citation>
    <scope>NUCLEOTIDE SEQUENCE [LARGE SCALE GENOMIC DNA]</scope>
    <source>
        <strain evidence="1">BRFM137</strain>
    </source>
</reference>
<sequence>MFANLDKVPEETHPPASALGYVLPANVAALRPNPSASVDQLVADFAVAVSSYYPPYTMQDSMDPTPLSNSLPLHKASAKVDQKFLPTTVKMKPEVLQSLIHPPIMGEHQRLMWALDIDILKDNLHRALLDCRFNVGPEPSKKVWPNLRVHLIYCDMTFRTCAWGATVVWLEHQRADQEYRRHLELHKLERANHFVHWEEPERFTSFLAGIV</sequence>
<dbReference type="OMA" id="WALDIDI"/>
<dbReference type="AlphaFoldDB" id="A0A060S8Q4"/>
<dbReference type="OrthoDB" id="3466517at2759"/>
<protein>
    <recommendedName>
        <fullName evidence="3">AB hydrolase-1 domain-containing protein</fullName>
    </recommendedName>
</protein>
<dbReference type="Proteomes" id="UP000029665">
    <property type="component" value="Unassembled WGS sequence"/>
</dbReference>
<dbReference type="InterPro" id="IPR029058">
    <property type="entry name" value="AB_hydrolase_fold"/>
</dbReference>
<proteinExistence type="predicted"/>
<dbReference type="SUPFAM" id="SSF53474">
    <property type="entry name" value="alpha/beta-Hydrolases"/>
    <property type="match status" value="1"/>
</dbReference>
<evidence type="ECO:0000313" key="2">
    <source>
        <dbReference type="Proteomes" id="UP000029665"/>
    </source>
</evidence>
<comment type="caution">
    <text evidence="1">The sequence shown here is derived from an EMBL/GenBank/DDBJ whole genome shotgun (WGS) entry which is preliminary data.</text>
</comment>
<dbReference type="EMBL" id="CCBP010000093">
    <property type="protein sequence ID" value="CDO70847.1"/>
    <property type="molecule type" value="Genomic_DNA"/>
</dbReference>